<evidence type="ECO:0000256" key="6">
    <source>
        <dbReference type="ARBA" id="ARBA00022741"/>
    </source>
</evidence>
<evidence type="ECO:0000256" key="8">
    <source>
        <dbReference type="ARBA" id="ARBA00022840"/>
    </source>
</evidence>
<dbReference type="NCBIfam" id="TIGR00041">
    <property type="entry name" value="DTMP_kinase"/>
    <property type="match status" value="1"/>
</dbReference>
<dbReference type="AlphaFoldDB" id="A0A9D9N888"/>
<comment type="caution">
    <text evidence="13">The sequence shown here is derived from an EMBL/GenBank/DDBJ whole genome shotgun (WGS) entry which is preliminary data.</text>
</comment>
<feature type="binding site" evidence="11">
    <location>
        <begin position="10"/>
        <end position="17"/>
    </location>
    <ligand>
        <name>ATP</name>
        <dbReference type="ChEBI" id="CHEBI:30616"/>
    </ligand>
</feature>
<evidence type="ECO:0000313" key="13">
    <source>
        <dbReference type="EMBL" id="MBO8464071.1"/>
    </source>
</evidence>
<keyword evidence="5 11" id="KW-0545">Nucleotide biosynthesis</keyword>
<evidence type="ECO:0000256" key="2">
    <source>
        <dbReference type="ARBA" id="ARBA00012980"/>
    </source>
</evidence>
<sequence>MQGILISIEGPDGAGKTTQISLLKQYLEQKGFSCILTREPGGTKISEKIRHLILDKENSKMGAVTEMLLYSAARAQLVHEVIRPALEEGKVIICDRYVDSSAVYQGIARNLGVDTVYEVNEYAIQGIWPDLTIHLDLEAEEGIRRKKNQTELDRMELETMDFHKKVCEGYRTLAKRNPDRIKTINAMLSVEEIHEAIKKQLEFVIKNR</sequence>
<evidence type="ECO:0000256" key="1">
    <source>
        <dbReference type="ARBA" id="ARBA00009776"/>
    </source>
</evidence>
<dbReference type="CDD" id="cd01672">
    <property type="entry name" value="TMPK"/>
    <property type="match status" value="1"/>
</dbReference>
<evidence type="ECO:0000256" key="7">
    <source>
        <dbReference type="ARBA" id="ARBA00022777"/>
    </source>
</evidence>
<dbReference type="GO" id="GO:0006227">
    <property type="term" value="P:dUDP biosynthetic process"/>
    <property type="evidence" value="ECO:0007669"/>
    <property type="project" value="TreeGrafter"/>
</dbReference>
<proteinExistence type="inferred from homology"/>
<gene>
    <name evidence="11" type="primary">tmk</name>
    <name evidence="13" type="ORF">IAC13_09090</name>
</gene>
<dbReference type="GO" id="GO:0006233">
    <property type="term" value="P:dTDP biosynthetic process"/>
    <property type="evidence" value="ECO:0007669"/>
    <property type="project" value="InterPro"/>
</dbReference>
<feature type="domain" description="Thymidylate kinase-like" evidence="12">
    <location>
        <begin position="8"/>
        <end position="197"/>
    </location>
</feature>
<dbReference type="FunFam" id="3.40.50.300:FF:000225">
    <property type="entry name" value="Thymidylate kinase"/>
    <property type="match status" value="1"/>
</dbReference>
<dbReference type="HAMAP" id="MF_00165">
    <property type="entry name" value="Thymidylate_kinase"/>
    <property type="match status" value="1"/>
</dbReference>
<dbReference type="GO" id="GO:0005829">
    <property type="term" value="C:cytosol"/>
    <property type="evidence" value="ECO:0007669"/>
    <property type="project" value="TreeGrafter"/>
</dbReference>
<evidence type="ECO:0000256" key="11">
    <source>
        <dbReference type="HAMAP-Rule" id="MF_00165"/>
    </source>
</evidence>
<organism evidence="13 14">
    <name type="scientific">Candidatus Scybalomonas excrementavium</name>
    <dbReference type="NCBI Taxonomy" id="2840943"/>
    <lineage>
        <taxon>Bacteria</taxon>
        <taxon>Bacillati</taxon>
        <taxon>Bacillota</taxon>
        <taxon>Clostridia</taxon>
        <taxon>Lachnospirales</taxon>
        <taxon>Lachnospiraceae</taxon>
        <taxon>Lachnospiraceae incertae sedis</taxon>
        <taxon>Candidatus Scybalomonas</taxon>
    </lineage>
</organism>
<evidence type="ECO:0000256" key="9">
    <source>
        <dbReference type="ARBA" id="ARBA00048743"/>
    </source>
</evidence>
<dbReference type="PROSITE" id="PS01331">
    <property type="entry name" value="THYMIDYLATE_KINASE"/>
    <property type="match status" value="1"/>
</dbReference>
<dbReference type="InterPro" id="IPR039430">
    <property type="entry name" value="Thymidylate_kin-like_dom"/>
</dbReference>
<evidence type="ECO:0000259" key="12">
    <source>
        <dbReference type="Pfam" id="PF02223"/>
    </source>
</evidence>
<dbReference type="GO" id="GO:0005524">
    <property type="term" value="F:ATP binding"/>
    <property type="evidence" value="ECO:0007669"/>
    <property type="project" value="UniProtKB-UniRule"/>
</dbReference>
<dbReference type="Proteomes" id="UP000823618">
    <property type="component" value="Unassembled WGS sequence"/>
</dbReference>
<name>A0A9D9N888_9FIRM</name>
<evidence type="ECO:0000256" key="5">
    <source>
        <dbReference type="ARBA" id="ARBA00022727"/>
    </source>
</evidence>
<comment type="catalytic activity">
    <reaction evidence="9 11">
        <text>dTMP + ATP = dTDP + ADP</text>
        <dbReference type="Rhea" id="RHEA:13517"/>
        <dbReference type="ChEBI" id="CHEBI:30616"/>
        <dbReference type="ChEBI" id="CHEBI:58369"/>
        <dbReference type="ChEBI" id="CHEBI:63528"/>
        <dbReference type="ChEBI" id="CHEBI:456216"/>
        <dbReference type="EC" id="2.7.4.9"/>
    </reaction>
</comment>
<accession>A0A9D9N888</accession>
<keyword evidence="4 11" id="KW-0808">Transferase</keyword>
<dbReference type="GO" id="GO:0006235">
    <property type="term" value="P:dTTP biosynthetic process"/>
    <property type="evidence" value="ECO:0007669"/>
    <property type="project" value="UniProtKB-UniRule"/>
</dbReference>
<keyword evidence="7 11" id="KW-0418">Kinase</keyword>
<dbReference type="InterPro" id="IPR027417">
    <property type="entry name" value="P-loop_NTPase"/>
</dbReference>
<dbReference type="InterPro" id="IPR018095">
    <property type="entry name" value="Thymidylate_kin_CS"/>
</dbReference>
<evidence type="ECO:0000256" key="4">
    <source>
        <dbReference type="ARBA" id="ARBA00022679"/>
    </source>
</evidence>
<dbReference type="EMBL" id="JADIML010000258">
    <property type="protein sequence ID" value="MBO8464071.1"/>
    <property type="molecule type" value="Genomic_DNA"/>
</dbReference>
<dbReference type="SUPFAM" id="SSF52540">
    <property type="entry name" value="P-loop containing nucleoside triphosphate hydrolases"/>
    <property type="match status" value="1"/>
</dbReference>
<dbReference type="GO" id="GO:0004798">
    <property type="term" value="F:dTMP kinase activity"/>
    <property type="evidence" value="ECO:0007669"/>
    <property type="project" value="UniProtKB-UniRule"/>
</dbReference>
<evidence type="ECO:0000313" key="14">
    <source>
        <dbReference type="Proteomes" id="UP000823618"/>
    </source>
</evidence>
<keyword evidence="8 11" id="KW-0067">ATP-binding</keyword>
<dbReference type="PANTHER" id="PTHR10344">
    <property type="entry name" value="THYMIDYLATE KINASE"/>
    <property type="match status" value="1"/>
</dbReference>
<reference evidence="13" key="1">
    <citation type="submission" date="2020-10" db="EMBL/GenBank/DDBJ databases">
        <authorList>
            <person name="Gilroy R."/>
        </authorList>
    </citation>
    <scope>NUCLEOTIDE SEQUENCE</scope>
    <source>
        <strain evidence="13">E3-2379</strain>
    </source>
</reference>
<comment type="function">
    <text evidence="10 11">Phosphorylation of dTMP to form dTDP in both de novo and salvage pathways of dTTP synthesis.</text>
</comment>
<evidence type="ECO:0000256" key="3">
    <source>
        <dbReference type="ARBA" id="ARBA00017144"/>
    </source>
</evidence>
<evidence type="ECO:0000256" key="10">
    <source>
        <dbReference type="ARBA" id="ARBA00057735"/>
    </source>
</evidence>
<dbReference type="Pfam" id="PF02223">
    <property type="entry name" value="Thymidylate_kin"/>
    <property type="match status" value="1"/>
</dbReference>
<dbReference type="EC" id="2.7.4.9" evidence="2 11"/>
<dbReference type="PANTHER" id="PTHR10344:SF4">
    <property type="entry name" value="UMP-CMP KINASE 2, MITOCHONDRIAL"/>
    <property type="match status" value="1"/>
</dbReference>
<protein>
    <recommendedName>
        <fullName evidence="3 11">Thymidylate kinase</fullName>
        <ecNumber evidence="2 11">2.7.4.9</ecNumber>
    </recommendedName>
    <alternativeName>
        <fullName evidence="11">dTMP kinase</fullName>
    </alternativeName>
</protein>
<comment type="similarity">
    <text evidence="1 11">Belongs to the thymidylate kinase family.</text>
</comment>
<dbReference type="Gene3D" id="3.40.50.300">
    <property type="entry name" value="P-loop containing nucleotide triphosphate hydrolases"/>
    <property type="match status" value="1"/>
</dbReference>
<keyword evidence="6 11" id="KW-0547">Nucleotide-binding</keyword>
<reference evidence="13" key="2">
    <citation type="journal article" date="2021" name="PeerJ">
        <title>Extensive microbial diversity within the chicken gut microbiome revealed by metagenomics and culture.</title>
        <authorList>
            <person name="Gilroy R."/>
            <person name="Ravi A."/>
            <person name="Getino M."/>
            <person name="Pursley I."/>
            <person name="Horton D.L."/>
            <person name="Alikhan N.F."/>
            <person name="Baker D."/>
            <person name="Gharbi K."/>
            <person name="Hall N."/>
            <person name="Watson M."/>
            <person name="Adriaenssens E.M."/>
            <person name="Foster-Nyarko E."/>
            <person name="Jarju S."/>
            <person name="Secka A."/>
            <person name="Antonio M."/>
            <person name="Oren A."/>
            <person name="Chaudhuri R.R."/>
            <person name="La Ragione R."/>
            <person name="Hildebrand F."/>
            <person name="Pallen M.J."/>
        </authorList>
    </citation>
    <scope>NUCLEOTIDE SEQUENCE</scope>
    <source>
        <strain evidence="13">E3-2379</strain>
    </source>
</reference>
<dbReference type="InterPro" id="IPR018094">
    <property type="entry name" value="Thymidylate_kinase"/>
</dbReference>